<evidence type="ECO:0000256" key="2">
    <source>
        <dbReference type="SAM" id="SignalP"/>
    </source>
</evidence>
<evidence type="ECO:0000313" key="3">
    <source>
        <dbReference type="EMBL" id="CAG08693.1"/>
    </source>
</evidence>
<accession>Q4RSD9</accession>
<feature type="compositionally biased region" description="Basic and acidic residues" evidence="1">
    <location>
        <begin position="65"/>
        <end position="79"/>
    </location>
</feature>
<comment type="caution">
    <text evidence="3">The sequence shown here is derived from an EMBL/GenBank/DDBJ whole genome shotgun (WGS) entry which is preliminary data.</text>
</comment>
<proteinExistence type="predicted"/>
<evidence type="ECO:0000256" key="1">
    <source>
        <dbReference type="SAM" id="MobiDB-lite"/>
    </source>
</evidence>
<sequence>MTRTYATLLGLLALFTALFCSPGDTHSAAVSQSAGRQRDPAGEKPLSSHVSEPFSSVRRPSLRRTSGDDLHEGVRRFELLPKAQQKRPPQIPGRD</sequence>
<reference evidence="3" key="1">
    <citation type="journal article" date="2004" name="Nature">
        <title>Genome duplication in the teleost fish Tetraodon nigroviridis reveals the early vertebrate proto-karyotype.</title>
        <authorList>
            <person name="Jaillon O."/>
            <person name="Aury J.-M."/>
            <person name="Brunet F."/>
            <person name="Petit J.-L."/>
            <person name="Stange-Thomann N."/>
            <person name="Mauceli E."/>
            <person name="Bouneau L."/>
            <person name="Fischer C."/>
            <person name="Ozouf-Costaz C."/>
            <person name="Bernot A."/>
            <person name="Nicaud S."/>
            <person name="Jaffe D."/>
            <person name="Fisher S."/>
            <person name="Lutfalla G."/>
            <person name="Dossat C."/>
            <person name="Segurens B."/>
            <person name="Dasilva C."/>
            <person name="Salanoubat M."/>
            <person name="Levy M."/>
            <person name="Boudet N."/>
            <person name="Castellano S."/>
            <person name="Anthouard V."/>
            <person name="Jubin C."/>
            <person name="Castelli V."/>
            <person name="Katinka M."/>
            <person name="Vacherie B."/>
            <person name="Biemont C."/>
            <person name="Skalli Z."/>
            <person name="Cattolico L."/>
            <person name="Poulain J."/>
            <person name="De Berardinis V."/>
            <person name="Cruaud C."/>
            <person name="Duprat S."/>
            <person name="Brottier P."/>
            <person name="Coutanceau J.-P."/>
            <person name="Gouzy J."/>
            <person name="Parra G."/>
            <person name="Lardier G."/>
            <person name="Chapple C."/>
            <person name="McKernan K.J."/>
            <person name="McEwan P."/>
            <person name="Bosak S."/>
            <person name="Kellis M."/>
            <person name="Volff J.-N."/>
            <person name="Guigo R."/>
            <person name="Zody M.C."/>
            <person name="Mesirov J."/>
            <person name="Lindblad-Toh K."/>
            <person name="Birren B."/>
            <person name="Nusbaum C."/>
            <person name="Kahn D."/>
            <person name="Robinson-Rechavi M."/>
            <person name="Laudet V."/>
            <person name="Schachter V."/>
            <person name="Quetier F."/>
            <person name="Saurin W."/>
            <person name="Scarpelli C."/>
            <person name="Wincker P."/>
            <person name="Lander E.S."/>
            <person name="Weissenbach J."/>
            <person name="Roest Crollius H."/>
        </authorList>
    </citation>
    <scope>NUCLEOTIDE SEQUENCE [LARGE SCALE GENOMIC DNA]</scope>
</reference>
<dbReference type="KEGG" id="tng:GSTEN00029740G001"/>
<keyword evidence="2" id="KW-0732">Signal</keyword>
<feature type="region of interest" description="Disordered" evidence="1">
    <location>
        <begin position="24"/>
        <end position="95"/>
    </location>
</feature>
<feature type="signal peptide" evidence="2">
    <location>
        <begin position="1"/>
        <end position="20"/>
    </location>
</feature>
<name>Q4RSD9_TETNG</name>
<dbReference type="AlphaFoldDB" id="Q4RSD9"/>
<dbReference type="EMBL" id="CAAE01015000">
    <property type="protein sequence ID" value="CAG08693.1"/>
    <property type="molecule type" value="Genomic_DNA"/>
</dbReference>
<reference evidence="3" key="2">
    <citation type="submission" date="2004-02" db="EMBL/GenBank/DDBJ databases">
        <authorList>
            <consortium name="Genoscope"/>
            <consortium name="Whitehead Institute Centre for Genome Research"/>
        </authorList>
    </citation>
    <scope>NUCLEOTIDE SEQUENCE</scope>
</reference>
<gene>
    <name evidence="3" type="ORF">GSTENG00029740001</name>
</gene>
<protein>
    <submittedName>
        <fullName evidence="3">(spotted green pufferfish) hypothetical protein</fullName>
    </submittedName>
</protein>
<organism evidence="3">
    <name type="scientific">Tetraodon nigroviridis</name>
    <name type="common">Spotted green pufferfish</name>
    <name type="synonym">Chelonodon nigroviridis</name>
    <dbReference type="NCBI Taxonomy" id="99883"/>
    <lineage>
        <taxon>Eukaryota</taxon>
        <taxon>Metazoa</taxon>
        <taxon>Chordata</taxon>
        <taxon>Craniata</taxon>
        <taxon>Vertebrata</taxon>
        <taxon>Euteleostomi</taxon>
        <taxon>Actinopterygii</taxon>
        <taxon>Neopterygii</taxon>
        <taxon>Teleostei</taxon>
        <taxon>Neoteleostei</taxon>
        <taxon>Acanthomorphata</taxon>
        <taxon>Eupercaria</taxon>
        <taxon>Tetraodontiformes</taxon>
        <taxon>Tetradontoidea</taxon>
        <taxon>Tetraodontidae</taxon>
        <taxon>Tetraodon</taxon>
    </lineage>
</organism>
<feature type="chain" id="PRO_5004242542" evidence="2">
    <location>
        <begin position="21"/>
        <end position="95"/>
    </location>
</feature>